<evidence type="ECO:0000313" key="10">
    <source>
        <dbReference type="Proteomes" id="UP000031670"/>
    </source>
</evidence>
<dbReference type="Pfam" id="PF03349">
    <property type="entry name" value="Toluene_X"/>
    <property type="match status" value="1"/>
</dbReference>
<dbReference type="Gene3D" id="2.40.160.60">
    <property type="entry name" value="Outer membrane protein transport protein (OMPP1/FadL/TodX)"/>
    <property type="match status" value="1"/>
</dbReference>
<feature type="chain" id="PRO_5002122594" evidence="8">
    <location>
        <begin position="26"/>
        <end position="140"/>
    </location>
</feature>
<dbReference type="AlphaFoldDB" id="A0A0B8PMW4"/>
<keyword evidence="3" id="KW-1134">Transmembrane beta strand</keyword>
<accession>A0A0B8PMW4</accession>
<evidence type="ECO:0000256" key="5">
    <source>
        <dbReference type="ARBA" id="ARBA00022729"/>
    </source>
</evidence>
<evidence type="ECO:0000256" key="4">
    <source>
        <dbReference type="ARBA" id="ARBA00022692"/>
    </source>
</evidence>
<gene>
    <name evidence="9" type="ORF">JCM19232_5468</name>
</gene>
<name>A0A0B8PMW4_9VIBR</name>
<dbReference type="PANTHER" id="PTHR35093">
    <property type="entry name" value="OUTER MEMBRANE PROTEIN NMB0088-RELATED"/>
    <property type="match status" value="1"/>
</dbReference>
<keyword evidence="5 8" id="KW-0732">Signal</keyword>
<dbReference type="GO" id="GO:0009279">
    <property type="term" value="C:cell outer membrane"/>
    <property type="evidence" value="ECO:0007669"/>
    <property type="project" value="UniProtKB-SubCell"/>
</dbReference>
<feature type="signal peptide" evidence="8">
    <location>
        <begin position="1"/>
        <end position="25"/>
    </location>
</feature>
<sequence length="140" mass="14791">MDLKSRNTALSLAITMAFSTPAVHSAGFQLTEHSAAGLGRANAGEAAIADGSSVMAHNAAAITRFDSYELSLGAAYVDAEVKATGNTTDASFNNQLTNNDVVDDVIIPHFIWQVLSMNPGHGVWLCLPTLAFQQSIRLTI</sequence>
<dbReference type="EMBL" id="BBSA01000030">
    <property type="protein sequence ID" value="GAM66037.1"/>
    <property type="molecule type" value="Genomic_DNA"/>
</dbReference>
<comment type="caution">
    <text evidence="9">The sequence shown here is derived from an EMBL/GenBank/DDBJ whole genome shotgun (WGS) entry which is preliminary data.</text>
</comment>
<protein>
    <submittedName>
        <fullName evidence="9">Long-chain fatty acid transport protein</fullName>
    </submittedName>
</protein>
<dbReference type="SUPFAM" id="SSF56935">
    <property type="entry name" value="Porins"/>
    <property type="match status" value="1"/>
</dbReference>
<reference evidence="9 10" key="1">
    <citation type="submission" date="2015-01" db="EMBL/GenBank/DDBJ databases">
        <title>Vibrio sp. C5 JCM 19232 whole genome shotgun sequence.</title>
        <authorList>
            <person name="Sawabe T."/>
            <person name="Meirelles P."/>
            <person name="Feng G."/>
            <person name="Sayaka M."/>
            <person name="Hattori M."/>
            <person name="Ohkuma M."/>
        </authorList>
    </citation>
    <scope>NUCLEOTIDE SEQUENCE [LARGE SCALE GENOMIC DNA]</scope>
    <source>
        <strain evidence="9 10">JCM19232</strain>
    </source>
</reference>
<keyword evidence="7" id="KW-0998">Cell outer membrane</keyword>
<evidence type="ECO:0000256" key="1">
    <source>
        <dbReference type="ARBA" id="ARBA00004571"/>
    </source>
</evidence>
<proteinExistence type="inferred from homology"/>
<comment type="subcellular location">
    <subcellularLocation>
        <location evidence="1">Cell outer membrane</location>
        <topology evidence="1">Multi-pass membrane protein</topology>
    </subcellularLocation>
</comment>
<evidence type="ECO:0000256" key="8">
    <source>
        <dbReference type="SAM" id="SignalP"/>
    </source>
</evidence>
<dbReference type="PANTHER" id="PTHR35093:SF8">
    <property type="entry name" value="OUTER MEMBRANE PROTEIN NMB0088-RELATED"/>
    <property type="match status" value="1"/>
</dbReference>
<evidence type="ECO:0000256" key="2">
    <source>
        <dbReference type="ARBA" id="ARBA00008163"/>
    </source>
</evidence>
<dbReference type="InterPro" id="IPR005017">
    <property type="entry name" value="OMPP1/FadL/TodX"/>
</dbReference>
<dbReference type="Proteomes" id="UP000031670">
    <property type="component" value="Unassembled WGS sequence"/>
</dbReference>
<evidence type="ECO:0000256" key="6">
    <source>
        <dbReference type="ARBA" id="ARBA00023136"/>
    </source>
</evidence>
<organism evidence="9 10">
    <name type="scientific">Vibrio ishigakensis</name>
    <dbReference type="NCBI Taxonomy" id="1481914"/>
    <lineage>
        <taxon>Bacteria</taxon>
        <taxon>Pseudomonadati</taxon>
        <taxon>Pseudomonadota</taxon>
        <taxon>Gammaproteobacteria</taxon>
        <taxon>Vibrionales</taxon>
        <taxon>Vibrionaceae</taxon>
        <taxon>Vibrio</taxon>
    </lineage>
</organism>
<dbReference type="GO" id="GO:0015483">
    <property type="term" value="F:long-chain fatty acid transporting porin activity"/>
    <property type="evidence" value="ECO:0007669"/>
    <property type="project" value="TreeGrafter"/>
</dbReference>
<comment type="similarity">
    <text evidence="2">Belongs to the OmpP1/FadL family.</text>
</comment>
<reference evidence="9 10" key="2">
    <citation type="submission" date="2015-01" db="EMBL/GenBank/DDBJ databases">
        <authorList>
            <consortium name="NBRP consortium"/>
            <person name="Sawabe T."/>
            <person name="Meirelles P."/>
            <person name="Feng G."/>
            <person name="Sayaka M."/>
            <person name="Hattori M."/>
            <person name="Ohkuma M."/>
        </authorList>
    </citation>
    <scope>NUCLEOTIDE SEQUENCE [LARGE SCALE GENOMIC DNA]</scope>
    <source>
        <strain evidence="9 10">JCM19232</strain>
    </source>
</reference>
<evidence type="ECO:0000313" key="9">
    <source>
        <dbReference type="EMBL" id="GAM66037.1"/>
    </source>
</evidence>
<keyword evidence="6" id="KW-0472">Membrane</keyword>
<keyword evidence="4" id="KW-0812">Transmembrane</keyword>
<evidence type="ECO:0000256" key="3">
    <source>
        <dbReference type="ARBA" id="ARBA00022452"/>
    </source>
</evidence>
<evidence type="ECO:0000256" key="7">
    <source>
        <dbReference type="ARBA" id="ARBA00023237"/>
    </source>
</evidence>